<protein>
    <submittedName>
        <fullName evidence="5">SCO family protein</fullName>
    </submittedName>
</protein>
<keyword evidence="3" id="KW-1015">Disulfide bond</keyword>
<feature type="disulfide bond" description="Redox-active" evidence="3">
    <location>
        <begin position="98"/>
        <end position="102"/>
    </location>
</feature>
<evidence type="ECO:0000256" key="3">
    <source>
        <dbReference type="PIRSR" id="PIRSR603782-2"/>
    </source>
</evidence>
<dbReference type="EMBL" id="JAGSPN010000003">
    <property type="protein sequence ID" value="MBR7781655.1"/>
    <property type="molecule type" value="Genomic_DNA"/>
</dbReference>
<keyword evidence="2" id="KW-0479">Metal-binding</keyword>
<dbReference type="Gene3D" id="3.40.30.10">
    <property type="entry name" value="Glutaredoxin"/>
    <property type="match status" value="1"/>
</dbReference>
<evidence type="ECO:0000313" key="6">
    <source>
        <dbReference type="Proteomes" id="UP000680067"/>
    </source>
</evidence>
<feature type="chain" id="PRO_5037533791" evidence="4">
    <location>
        <begin position="26"/>
        <end position="239"/>
    </location>
</feature>
<evidence type="ECO:0000256" key="1">
    <source>
        <dbReference type="ARBA" id="ARBA00010996"/>
    </source>
</evidence>
<evidence type="ECO:0000256" key="4">
    <source>
        <dbReference type="SAM" id="SignalP"/>
    </source>
</evidence>
<dbReference type="CDD" id="cd02968">
    <property type="entry name" value="SCO"/>
    <property type="match status" value="1"/>
</dbReference>
<dbReference type="Pfam" id="PF02630">
    <property type="entry name" value="SCO1-SenC"/>
    <property type="match status" value="1"/>
</dbReference>
<dbReference type="GO" id="GO:0046872">
    <property type="term" value="F:metal ion binding"/>
    <property type="evidence" value="ECO:0007669"/>
    <property type="project" value="UniProtKB-KW"/>
</dbReference>
<feature type="binding site" evidence="2">
    <location>
        <position position="98"/>
    </location>
    <ligand>
        <name>Cu cation</name>
        <dbReference type="ChEBI" id="CHEBI:23378"/>
    </ligand>
</feature>
<evidence type="ECO:0000313" key="5">
    <source>
        <dbReference type="EMBL" id="MBR7781655.1"/>
    </source>
</evidence>
<name>A0A941DKT8_9BURK</name>
<gene>
    <name evidence="5" type="ORF">KDM89_05860</name>
</gene>
<keyword evidence="4" id="KW-0732">Signal</keyword>
<feature type="binding site" evidence="2">
    <location>
        <position position="102"/>
    </location>
    <ligand>
        <name>Cu cation</name>
        <dbReference type="ChEBI" id="CHEBI:23378"/>
    </ligand>
</feature>
<dbReference type="SUPFAM" id="SSF52833">
    <property type="entry name" value="Thioredoxin-like"/>
    <property type="match status" value="1"/>
</dbReference>
<dbReference type="InterPro" id="IPR003782">
    <property type="entry name" value="SCO1/SenC"/>
</dbReference>
<reference evidence="5" key="1">
    <citation type="submission" date="2021-04" db="EMBL/GenBank/DDBJ databases">
        <title>novel species isolated from subtropical streams in China.</title>
        <authorList>
            <person name="Lu H."/>
        </authorList>
    </citation>
    <scope>NUCLEOTIDE SEQUENCE</scope>
    <source>
        <strain evidence="5">LFS511W</strain>
    </source>
</reference>
<comment type="caution">
    <text evidence="5">The sequence shown here is derived from an EMBL/GenBank/DDBJ whole genome shotgun (WGS) entry which is preliminary data.</text>
</comment>
<keyword evidence="6" id="KW-1185">Reference proteome</keyword>
<evidence type="ECO:0000256" key="2">
    <source>
        <dbReference type="PIRSR" id="PIRSR603782-1"/>
    </source>
</evidence>
<accession>A0A941DKT8</accession>
<dbReference type="Proteomes" id="UP000680067">
    <property type="component" value="Unassembled WGS sequence"/>
</dbReference>
<feature type="signal peptide" evidence="4">
    <location>
        <begin position="1"/>
        <end position="25"/>
    </location>
</feature>
<dbReference type="RefSeq" id="WP_212687007.1">
    <property type="nucleotide sequence ID" value="NZ_JAGSPN010000003.1"/>
</dbReference>
<keyword evidence="2" id="KW-0186">Copper</keyword>
<feature type="binding site" evidence="2">
    <location>
        <position position="185"/>
    </location>
    <ligand>
        <name>Cu cation</name>
        <dbReference type="ChEBI" id="CHEBI:23378"/>
    </ligand>
</feature>
<comment type="similarity">
    <text evidence="1">Belongs to the SCO1/2 family.</text>
</comment>
<dbReference type="PANTHER" id="PTHR12151:SF25">
    <property type="entry name" value="LINALOOL DEHYDRATASE_ISOMERASE DOMAIN-CONTAINING PROTEIN"/>
    <property type="match status" value="1"/>
</dbReference>
<organism evidence="5 6">
    <name type="scientific">Undibacterium luofuense</name>
    <dbReference type="NCBI Taxonomy" id="2828733"/>
    <lineage>
        <taxon>Bacteria</taxon>
        <taxon>Pseudomonadati</taxon>
        <taxon>Pseudomonadota</taxon>
        <taxon>Betaproteobacteria</taxon>
        <taxon>Burkholderiales</taxon>
        <taxon>Oxalobacteraceae</taxon>
        <taxon>Undibacterium</taxon>
    </lineage>
</organism>
<dbReference type="AlphaFoldDB" id="A0A941DKT8"/>
<sequence>MKFHRQLRCGLLMLALSGASTLVLAAENTATPAAASATGVTTATTATIATIATTAPQSWPEDSVYQLDLKLQIQTGQQVPLSVDAGSPVLVSMFYNSCEYVCPMLIETLQMTEAALTKRERAKLKMMLVSFDPARDDVAALKNIQRQRHLDQRWTVARSDEDSVRSLSVALGIQYRQLESGEFNHSTAIILLAPDGRILAKTTKLADTDPAFIKVLKQTLQTAGKQGGAKSKPAANAAP</sequence>
<dbReference type="PANTHER" id="PTHR12151">
    <property type="entry name" value="ELECTRON TRANSPORT PROTIN SCO1/SENC FAMILY MEMBER"/>
    <property type="match status" value="1"/>
</dbReference>
<proteinExistence type="inferred from homology"/>
<dbReference type="InterPro" id="IPR036249">
    <property type="entry name" value="Thioredoxin-like_sf"/>
</dbReference>